<accession>Q08MF6</accession>
<reference evidence="2 3" key="1">
    <citation type="submission" date="2006-04" db="EMBL/GenBank/DDBJ databases">
        <authorList>
            <person name="Nierman W.C."/>
        </authorList>
    </citation>
    <scope>NUCLEOTIDE SEQUENCE [LARGE SCALE GENOMIC DNA]</scope>
    <source>
        <strain evidence="2 3">DW4/3-1</strain>
    </source>
</reference>
<feature type="region of interest" description="Disordered" evidence="1">
    <location>
        <begin position="120"/>
        <end position="188"/>
    </location>
</feature>
<organism evidence="2 3">
    <name type="scientific">Stigmatella aurantiaca (strain DW4/3-1)</name>
    <dbReference type="NCBI Taxonomy" id="378806"/>
    <lineage>
        <taxon>Bacteria</taxon>
        <taxon>Pseudomonadati</taxon>
        <taxon>Myxococcota</taxon>
        <taxon>Myxococcia</taxon>
        <taxon>Myxococcales</taxon>
        <taxon>Cystobacterineae</taxon>
        <taxon>Archangiaceae</taxon>
        <taxon>Stigmatella</taxon>
    </lineage>
</organism>
<proteinExistence type="predicted"/>
<feature type="compositionally biased region" description="Basic and acidic residues" evidence="1">
    <location>
        <begin position="145"/>
        <end position="159"/>
    </location>
</feature>
<evidence type="ECO:0000256" key="1">
    <source>
        <dbReference type="SAM" id="MobiDB-lite"/>
    </source>
</evidence>
<dbReference type="Proteomes" id="UP000032702">
    <property type="component" value="Unassembled WGS sequence"/>
</dbReference>
<dbReference type="EMBL" id="AAMD01000372">
    <property type="protein sequence ID" value="EAU61666.1"/>
    <property type="molecule type" value="Genomic_DNA"/>
</dbReference>
<evidence type="ECO:0000313" key="2">
    <source>
        <dbReference type="EMBL" id="EAU61666.1"/>
    </source>
</evidence>
<gene>
    <name evidence="2" type="ORF">STIAU_2847</name>
</gene>
<feature type="region of interest" description="Disordered" evidence="1">
    <location>
        <begin position="535"/>
        <end position="584"/>
    </location>
</feature>
<sequence>MDAGALAHHLVHLRQLHLARAGPVVAEQPVRPGLALIAVAQRRLVHRGGHQLARPVRLLGDVIEDASPEAFELQRRAHRVLRGPGLRRELLEGQGALGAQPLAQPLREPLWHRARHQHIEGGGAGPAALRPPGEGHRQRGLAQVHRPEHRQARAQEPHPHALRVGQQPGQGDEPLPAEGAHHRGHRARVHRGVALQHQLPRLEDQPGRGARDELEAQRAGGGLGLPGAQREQQVVQIDGRQRARARRERGRGLHLEEAAQPRVGHLHVPGCPGLLGGQCHVCLQGQRHVGAQPVHLGHQVLGHIQEGGAVRGLAALEQGAVEGQARIGALVAGEHLQGHLVRVHREDRIQHRVLLLLGLQRGVQEGLLGLPDLRGGALALLHQVGQVRRAVPAPVAQVAGEDAQGGGQRIPEEGGFADAAAHAHGAARALQGQQHARGVRAGVHVTRGGVAQLDGVAGGGGHEAVPSLRLRARARRARWWARQAALRSASGWPLSKARPWSRFAAPSSPMRPRAARASCFTAGGLPPVASGRSGSHWCEASNAGSAARRPSEVASGSGARSPEARGPTATGSNGFTARAQSVRSGASRARAAAAAERTRASVSVSAARRASAAEVRSFAVASAGVAPASAVPRVPRVRAASWRTVAGAPASPP</sequence>
<comment type="caution">
    <text evidence="2">The sequence shown here is derived from an EMBL/GenBank/DDBJ whole genome shotgun (WGS) entry which is preliminary data.</text>
</comment>
<dbReference type="AlphaFoldDB" id="Q08MF6"/>
<protein>
    <submittedName>
        <fullName evidence="2">Uncharacterized protein</fullName>
    </submittedName>
</protein>
<name>Q08MF6_STIAD</name>
<evidence type="ECO:0000313" key="3">
    <source>
        <dbReference type="Proteomes" id="UP000032702"/>
    </source>
</evidence>
<feature type="region of interest" description="Disordered" evidence="1">
    <location>
        <begin position="219"/>
        <end position="249"/>
    </location>
</feature>